<dbReference type="Proteomes" id="UP000807342">
    <property type="component" value="Unassembled WGS sequence"/>
</dbReference>
<dbReference type="PANTHER" id="PTHR23051:SF0">
    <property type="entry name" value="SOLUTE CARRIER FAMILY 35 MEMBER F5"/>
    <property type="match status" value="1"/>
</dbReference>
<keyword evidence="2 5" id="KW-0812">Transmembrane</keyword>
<feature type="transmembrane region" description="Helical" evidence="5">
    <location>
        <begin position="409"/>
        <end position="426"/>
    </location>
</feature>
<dbReference type="InterPro" id="IPR037185">
    <property type="entry name" value="EmrE-like"/>
</dbReference>
<keyword evidence="7" id="KW-1185">Reference proteome</keyword>
<evidence type="ECO:0000256" key="3">
    <source>
        <dbReference type="ARBA" id="ARBA00022989"/>
    </source>
</evidence>
<feature type="transmembrane region" description="Helical" evidence="5">
    <location>
        <begin position="98"/>
        <end position="115"/>
    </location>
</feature>
<feature type="transmembrane region" description="Helical" evidence="5">
    <location>
        <begin position="239"/>
        <end position="257"/>
    </location>
</feature>
<feature type="transmembrane region" description="Helical" evidence="5">
    <location>
        <begin position="354"/>
        <end position="376"/>
    </location>
</feature>
<proteinExistence type="predicted"/>
<dbReference type="PANTHER" id="PTHR23051">
    <property type="entry name" value="SOLUTE CARRIER FAMILY 35, MEMBER F5"/>
    <property type="match status" value="1"/>
</dbReference>
<keyword evidence="3 5" id="KW-1133">Transmembrane helix</keyword>
<evidence type="ECO:0000313" key="7">
    <source>
        <dbReference type="Proteomes" id="UP000807342"/>
    </source>
</evidence>
<feature type="transmembrane region" description="Helical" evidence="5">
    <location>
        <begin position="383"/>
        <end position="403"/>
    </location>
</feature>
<dbReference type="EMBL" id="MU151069">
    <property type="protein sequence ID" value="KAF9452665.1"/>
    <property type="molecule type" value="Genomic_DNA"/>
</dbReference>
<keyword evidence="4 5" id="KW-0472">Membrane</keyword>
<sequence>MSTALQWSTLEILQERCPVSWKALVLSRSTPSTSQAFEMDTLPDHRSTRVESKTPASDKQRSLKRDYTIGVVLFLVVILLWTISGFVTQILYRNGYDKPFLVTYISTSPFALYLIPRYIQWRRARGADRSFLGLSGSREGYQSLSTSETPEGLDDAGIIPDQPFISSTEEKVEDDQPPLTVEQTAKIAFGFCWLWFIANWAVNAALNYTTVASSTIVTSTSGFFTLGFGRMFGVERLTMMKVAAVFTSFIGVVLVSVSDLQPTNPAFHTPSTSDATNTNYASQPLFGDALALISALFYAMYVVFLKVKIKDESRIDMRLFLGFVGLFNLLTCWPVGVLLHWLDVERFQLPDNATQWYALLANMGILVFSDYLYILAMLKTTPLLVTIGISLTIPFAVVGDFILNAPVQGQVIVGASLVLLAFIAIGSDKTNVEGAGAGDSGRPVPEP</sequence>
<evidence type="ECO:0000256" key="5">
    <source>
        <dbReference type="SAM" id="Phobius"/>
    </source>
</evidence>
<dbReference type="SUPFAM" id="SSF103481">
    <property type="entry name" value="Multidrug resistance efflux transporter EmrE"/>
    <property type="match status" value="1"/>
</dbReference>
<comment type="caution">
    <text evidence="6">The sequence shown here is derived from an EMBL/GenBank/DDBJ whole genome shotgun (WGS) entry which is preliminary data.</text>
</comment>
<gene>
    <name evidence="6" type="ORF">P691DRAFT_772113</name>
</gene>
<dbReference type="AlphaFoldDB" id="A0A9P6C883"/>
<feature type="transmembrane region" description="Helical" evidence="5">
    <location>
        <begin position="212"/>
        <end position="232"/>
    </location>
</feature>
<reference evidence="6" key="1">
    <citation type="submission" date="2020-11" db="EMBL/GenBank/DDBJ databases">
        <authorList>
            <consortium name="DOE Joint Genome Institute"/>
            <person name="Ahrendt S."/>
            <person name="Riley R."/>
            <person name="Andreopoulos W."/>
            <person name="Labutti K."/>
            <person name="Pangilinan J."/>
            <person name="Ruiz-Duenas F.J."/>
            <person name="Barrasa J.M."/>
            <person name="Sanchez-Garcia M."/>
            <person name="Camarero S."/>
            <person name="Miyauchi S."/>
            <person name="Serrano A."/>
            <person name="Linde D."/>
            <person name="Babiker R."/>
            <person name="Drula E."/>
            <person name="Ayuso-Fernandez I."/>
            <person name="Pacheco R."/>
            <person name="Padilla G."/>
            <person name="Ferreira P."/>
            <person name="Barriuso J."/>
            <person name="Kellner H."/>
            <person name="Castanera R."/>
            <person name="Alfaro M."/>
            <person name="Ramirez L."/>
            <person name="Pisabarro A.G."/>
            <person name="Kuo A."/>
            <person name="Tritt A."/>
            <person name="Lipzen A."/>
            <person name="He G."/>
            <person name="Yan M."/>
            <person name="Ng V."/>
            <person name="Cullen D."/>
            <person name="Martin F."/>
            <person name="Rosso M.-N."/>
            <person name="Henrissat B."/>
            <person name="Hibbett D."/>
            <person name="Martinez A.T."/>
            <person name="Grigoriev I.V."/>
        </authorList>
    </citation>
    <scope>NUCLEOTIDE SEQUENCE</scope>
    <source>
        <strain evidence="6">MF-IS2</strain>
    </source>
</reference>
<dbReference type="OrthoDB" id="1436450at2759"/>
<evidence type="ECO:0000313" key="6">
    <source>
        <dbReference type="EMBL" id="KAF9452665.1"/>
    </source>
</evidence>
<evidence type="ECO:0000256" key="2">
    <source>
        <dbReference type="ARBA" id="ARBA00022692"/>
    </source>
</evidence>
<accession>A0A9P6C883</accession>
<feature type="transmembrane region" description="Helical" evidence="5">
    <location>
        <begin position="319"/>
        <end position="342"/>
    </location>
</feature>
<evidence type="ECO:0000256" key="1">
    <source>
        <dbReference type="ARBA" id="ARBA00004141"/>
    </source>
</evidence>
<feature type="transmembrane region" description="Helical" evidence="5">
    <location>
        <begin position="289"/>
        <end position="307"/>
    </location>
</feature>
<name>A0A9P6C883_9AGAR</name>
<feature type="transmembrane region" description="Helical" evidence="5">
    <location>
        <begin position="67"/>
        <end position="92"/>
    </location>
</feature>
<evidence type="ECO:0000256" key="4">
    <source>
        <dbReference type="ARBA" id="ARBA00023136"/>
    </source>
</evidence>
<evidence type="ECO:0008006" key="8">
    <source>
        <dbReference type="Google" id="ProtNLM"/>
    </source>
</evidence>
<organism evidence="6 7">
    <name type="scientific">Macrolepiota fuliginosa MF-IS2</name>
    <dbReference type="NCBI Taxonomy" id="1400762"/>
    <lineage>
        <taxon>Eukaryota</taxon>
        <taxon>Fungi</taxon>
        <taxon>Dikarya</taxon>
        <taxon>Basidiomycota</taxon>
        <taxon>Agaricomycotina</taxon>
        <taxon>Agaricomycetes</taxon>
        <taxon>Agaricomycetidae</taxon>
        <taxon>Agaricales</taxon>
        <taxon>Agaricineae</taxon>
        <taxon>Agaricaceae</taxon>
        <taxon>Macrolepiota</taxon>
    </lineage>
</organism>
<feature type="transmembrane region" description="Helical" evidence="5">
    <location>
        <begin position="187"/>
        <end position="206"/>
    </location>
</feature>
<protein>
    <recommendedName>
        <fullName evidence="8">EamA domain-containing protein</fullName>
    </recommendedName>
</protein>
<comment type="subcellular location">
    <subcellularLocation>
        <location evidence="1">Membrane</location>
        <topology evidence="1">Multi-pass membrane protein</topology>
    </subcellularLocation>
</comment>
<dbReference type="GO" id="GO:0000329">
    <property type="term" value="C:fungal-type vacuole membrane"/>
    <property type="evidence" value="ECO:0007669"/>
    <property type="project" value="TreeGrafter"/>
</dbReference>